<feature type="signal peptide" evidence="1">
    <location>
        <begin position="1"/>
        <end position="22"/>
    </location>
</feature>
<comment type="caution">
    <text evidence="3">The sequence shown here is derived from an EMBL/GenBank/DDBJ whole genome shotgun (WGS) entry which is preliminary data.</text>
</comment>
<dbReference type="Proteomes" id="UP000272117">
    <property type="component" value="Unassembled WGS sequence"/>
</dbReference>
<sequence length="231" mass="23907">MKNWMKLALFAALPVLSLTSCDDDDDAAEMLTDEARVLVVHASPNAPGVDLYVDGTKANTAALNYPDNTGYLTLASGSRNVKVTAAGAGVGSPVIDANVTLEKDKNYTVFAAGPLSGITPVVLVDDLTAPASGRAHIRFVHLSPDAPNVDVVVQGGNNLFSDIEFKEGSAFTPVNAGSYTVEVQPVGTDIAAVTATLNLQAGKIYTVYARGFLNPPAGNTNTLGAGVIMNN</sequence>
<proteinExistence type="predicted"/>
<evidence type="ECO:0000256" key="1">
    <source>
        <dbReference type="SAM" id="SignalP"/>
    </source>
</evidence>
<keyword evidence="4" id="KW-1185">Reference proteome</keyword>
<name>A0A3M9MKU6_9BACT</name>
<feature type="chain" id="PRO_5018019800" evidence="1">
    <location>
        <begin position="23"/>
        <end position="231"/>
    </location>
</feature>
<feature type="domain" description="DUF4397" evidence="2">
    <location>
        <begin position="35"/>
        <end position="151"/>
    </location>
</feature>
<evidence type="ECO:0000313" key="3">
    <source>
        <dbReference type="EMBL" id="RNI26136.1"/>
    </source>
</evidence>
<dbReference type="InterPro" id="IPR025510">
    <property type="entry name" value="DUF4397"/>
</dbReference>
<dbReference type="Pfam" id="PF14344">
    <property type="entry name" value="DUF4397"/>
    <property type="match status" value="1"/>
</dbReference>
<dbReference type="PROSITE" id="PS51257">
    <property type="entry name" value="PROKAR_LIPOPROTEIN"/>
    <property type="match status" value="1"/>
</dbReference>
<protein>
    <submittedName>
        <fullName evidence="3">DUF4397 domain-containing protein</fullName>
    </submittedName>
</protein>
<organism evidence="3 4">
    <name type="scientific">Rufibacter latericius</name>
    <dbReference type="NCBI Taxonomy" id="2487040"/>
    <lineage>
        <taxon>Bacteria</taxon>
        <taxon>Pseudomonadati</taxon>
        <taxon>Bacteroidota</taxon>
        <taxon>Cytophagia</taxon>
        <taxon>Cytophagales</taxon>
        <taxon>Hymenobacteraceae</taxon>
        <taxon>Rufibacter</taxon>
    </lineage>
</organism>
<evidence type="ECO:0000313" key="4">
    <source>
        <dbReference type="Proteomes" id="UP000272117"/>
    </source>
</evidence>
<dbReference type="AlphaFoldDB" id="A0A3M9MKU6"/>
<reference evidence="3 4" key="1">
    <citation type="submission" date="2018-11" db="EMBL/GenBank/DDBJ databases">
        <title>Rufibacter latericius sp. nov., isolated from water in Baiyang Lake.</title>
        <authorList>
            <person name="Yang Y."/>
        </authorList>
    </citation>
    <scope>NUCLEOTIDE SEQUENCE [LARGE SCALE GENOMIC DNA]</scope>
    <source>
        <strain evidence="3 4">R-22-1c-1</strain>
    </source>
</reference>
<keyword evidence="1" id="KW-0732">Signal</keyword>
<dbReference type="OrthoDB" id="9792011at2"/>
<dbReference type="EMBL" id="RJJD01000008">
    <property type="protein sequence ID" value="RNI26136.1"/>
    <property type="molecule type" value="Genomic_DNA"/>
</dbReference>
<accession>A0A3M9MKU6</accession>
<evidence type="ECO:0000259" key="2">
    <source>
        <dbReference type="Pfam" id="PF14344"/>
    </source>
</evidence>
<gene>
    <name evidence="3" type="ORF">EFB08_15070</name>
</gene>